<sequence>MHSNGLAAALALLSAVLIAVGTVWRHRILRAGQARSEANDAPLTSLRRPAWWLSVAVALLAYALQAAALAFGSLLIVQPILVLSLMLTLLLSARVAHRPMSRAETVWAWVLTVAVGLVIVVGKPQPGTREVPAWEWVAVCALGALGTAAAFAFASRRSPHTKALTYGLACGAIYGLLAVFAKVAMDALAHGGVAAMLACWQFWAVIVSALAGVLVQQYAFGAGDLSASLPASKVAEPIVALALGYAMLGETFAVGSWGLPFIAAAVVVMLFAAVQLSRAARFQ</sequence>
<feature type="transmembrane region" description="Helical" evidence="1">
    <location>
        <begin position="76"/>
        <end position="93"/>
    </location>
</feature>
<evidence type="ECO:0000256" key="1">
    <source>
        <dbReference type="SAM" id="Phobius"/>
    </source>
</evidence>
<feature type="transmembrane region" description="Helical" evidence="1">
    <location>
        <begin position="50"/>
        <end position="70"/>
    </location>
</feature>
<keyword evidence="1" id="KW-0812">Transmembrane</keyword>
<name>A0ABT1G560_9CORY</name>
<dbReference type="Proteomes" id="UP001204000">
    <property type="component" value="Unassembled WGS sequence"/>
</dbReference>
<dbReference type="PANTHER" id="PTHR40761">
    <property type="entry name" value="CONSERVED INTEGRAL MEMBRANE ALANINE VALINE AND LEUCINE RICH PROTEIN-RELATED"/>
    <property type="match status" value="1"/>
</dbReference>
<dbReference type="PANTHER" id="PTHR40761:SF1">
    <property type="entry name" value="CONSERVED INTEGRAL MEMBRANE ALANINE VALINE AND LEUCINE RICH PROTEIN-RELATED"/>
    <property type="match status" value="1"/>
</dbReference>
<proteinExistence type="predicted"/>
<feature type="transmembrane region" description="Helical" evidence="1">
    <location>
        <begin position="191"/>
        <end position="215"/>
    </location>
</feature>
<dbReference type="EMBL" id="JAMFTQ010000010">
    <property type="protein sequence ID" value="MCP1388173.1"/>
    <property type="molecule type" value="Genomic_DNA"/>
</dbReference>
<feature type="transmembrane region" description="Helical" evidence="1">
    <location>
        <begin position="166"/>
        <end position="185"/>
    </location>
</feature>
<feature type="transmembrane region" description="Helical" evidence="1">
    <location>
        <begin position="105"/>
        <end position="122"/>
    </location>
</feature>
<keyword evidence="3" id="KW-1185">Reference proteome</keyword>
<feature type="transmembrane region" description="Helical" evidence="1">
    <location>
        <begin position="134"/>
        <end position="154"/>
    </location>
</feature>
<dbReference type="NCBIfam" id="NF038012">
    <property type="entry name" value="DMT_1"/>
    <property type="match status" value="1"/>
</dbReference>
<feature type="transmembrane region" description="Helical" evidence="1">
    <location>
        <begin position="6"/>
        <end position="24"/>
    </location>
</feature>
<evidence type="ECO:0000313" key="2">
    <source>
        <dbReference type="EMBL" id="MCP1388173.1"/>
    </source>
</evidence>
<keyword evidence="1" id="KW-0472">Membrane</keyword>
<reference evidence="2" key="1">
    <citation type="submission" date="2022-05" db="EMBL/GenBank/DDBJ databases">
        <title>Corynebacterium sp. TA-R-1 sp. nov., isolated from human feces.</title>
        <authorList>
            <person name="Shamsuzzaman M."/>
            <person name="Dahal R.H."/>
        </authorList>
    </citation>
    <scope>NUCLEOTIDE SEQUENCE</scope>
    <source>
        <strain evidence="2">TA-R-1</strain>
    </source>
</reference>
<keyword evidence="1" id="KW-1133">Transmembrane helix</keyword>
<comment type="caution">
    <text evidence="2">The sequence shown here is derived from an EMBL/GenBank/DDBJ whole genome shotgun (WGS) entry which is preliminary data.</text>
</comment>
<feature type="transmembrane region" description="Helical" evidence="1">
    <location>
        <begin position="254"/>
        <end position="274"/>
    </location>
</feature>
<protein>
    <submittedName>
        <fullName evidence="2">DMT family transporter</fullName>
    </submittedName>
</protein>
<evidence type="ECO:0000313" key="3">
    <source>
        <dbReference type="Proteomes" id="UP001204000"/>
    </source>
</evidence>
<accession>A0ABT1G560</accession>
<gene>
    <name evidence="2" type="ORF">M5J20_08225</name>
</gene>
<organism evidence="2 3">
    <name type="scientific">Corynebacterium stercoris</name>
    <dbReference type="NCBI Taxonomy" id="2943490"/>
    <lineage>
        <taxon>Bacteria</taxon>
        <taxon>Bacillati</taxon>
        <taxon>Actinomycetota</taxon>
        <taxon>Actinomycetes</taxon>
        <taxon>Mycobacteriales</taxon>
        <taxon>Corynebacteriaceae</taxon>
        <taxon>Corynebacterium</taxon>
    </lineage>
</organism>
<dbReference type="RefSeq" id="WP_253578402.1">
    <property type="nucleotide sequence ID" value="NZ_JAMFTQ010000010.1"/>
</dbReference>